<dbReference type="SUPFAM" id="SSF51905">
    <property type="entry name" value="FAD/NAD(P)-binding domain"/>
    <property type="match status" value="1"/>
</dbReference>
<feature type="non-terminal residue" evidence="3">
    <location>
        <position position="1"/>
    </location>
</feature>
<comment type="subcellular location">
    <subcellularLocation>
        <location evidence="1">Cytoplasm</location>
    </subcellularLocation>
</comment>
<evidence type="ECO:0000313" key="3">
    <source>
        <dbReference type="EMBL" id="MBP0685818.1"/>
    </source>
</evidence>
<accession>A0ABD4Q5C0</accession>
<dbReference type="AlphaFoldDB" id="A0ABD4Q5C0"/>
<feature type="non-terminal residue" evidence="3">
    <location>
        <position position="79"/>
    </location>
</feature>
<evidence type="ECO:0000313" key="4">
    <source>
        <dbReference type="Proteomes" id="UP000671119"/>
    </source>
</evidence>
<evidence type="ECO:0000259" key="2">
    <source>
        <dbReference type="Pfam" id="PF01266"/>
    </source>
</evidence>
<dbReference type="Proteomes" id="UP000671119">
    <property type="component" value="Unassembled WGS sequence"/>
</dbReference>
<name>A0ABD4Q5C0_MYCTX</name>
<protein>
    <submittedName>
        <fullName evidence="3">FAD-dependent oxidoreductase</fullName>
    </submittedName>
</protein>
<dbReference type="Pfam" id="PF01266">
    <property type="entry name" value="DAO"/>
    <property type="match status" value="1"/>
</dbReference>
<dbReference type="EMBL" id="JAGIZI010000601">
    <property type="protein sequence ID" value="MBP0685818.1"/>
    <property type="molecule type" value="Genomic_DNA"/>
</dbReference>
<proteinExistence type="predicted"/>
<sequence>PRLVKSLKSALLTLPNVTLREHCQVSGFVHENGRVTGVHTADGVLKADEVVLSAGAWSGDLLRTLGLELPVEPVKGQMI</sequence>
<evidence type="ECO:0000256" key="1">
    <source>
        <dbReference type="ARBA" id="ARBA00004496"/>
    </source>
</evidence>
<gene>
    <name evidence="3" type="ORF">J8J21_22495</name>
</gene>
<dbReference type="GO" id="GO:0005737">
    <property type="term" value="C:cytoplasm"/>
    <property type="evidence" value="ECO:0007669"/>
    <property type="project" value="UniProtKB-SubCell"/>
</dbReference>
<dbReference type="Gene3D" id="3.50.50.60">
    <property type="entry name" value="FAD/NAD(P)-binding domain"/>
    <property type="match status" value="1"/>
</dbReference>
<dbReference type="InterPro" id="IPR036188">
    <property type="entry name" value="FAD/NAD-bd_sf"/>
</dbReference>
<organism evidence="3 4">
    <name type="scientific">Mycobacterium tuberculosis</name>
    <dbReference type="NCBI Taxonomy" id="1773"/>
    <lineage>
        <taxon>Bacteria</taxon>
        <taxon>Bacillati</taxon>
        <taxon>Actinomycetota</taxon>
        <taxon>Actinomycetes</taxon>
        <taxon>Mycobacteriales</taxon>
        <taxon>Mycobacteriaceae</taxon>
        <taxon>Mycobacterium</taxon>
        <taxon>Mycobacterium tuberculosis complex</taxon>
    </lineage>
</organism>
<comment type="caution">
    <text evidence="3">The sequence shown here is derived from an EMBL/GenBank/DDBJ whole genome shotgun (WGS) entry which is preliminary data.</text>
</comment>
<reference evidence="3 4" key="1">
    <citation type="submission" date="2021-03" db="EMBL/GenBank/DDBJ databases">
        <title>Whole Genome Sequencing of Mycobacterium tuberculosis clinical isolates from Arunachal Pradesh, India.</title>
        <authorList>
            <person name="Singh S."/>
            <person name="Mudliar S.R."/>
            <person name="Kulsum U."/>
            <person name="Rufai S.B."/>
            <person name="Singh P.K."/>
            <person name="Umpo M."/>
            <person name="Nyori M."/>
        </authorList>
    </citation>
    <scope>NUCLEOTIDE SEQUENCE [LARGE SCALE GENOMIC DNA]</scope>
    <source>
        <strain evidence="3 4">OMICS/BPL/0142/20/SP</strain>
    </source>
</reference>
<dbReference type="InterPro" id="IPR006076">
    <property type="entry name" value="FAD-dep_OxRdtase"/>
</dbReference>
<feature type="domain" description="FAD dependent oxidoreductase" evidence="2">
    <location>
        <begin position="2"/>
        <end position="79"/>
    </location>
</feature>